<dbReference type="PANTHER" id="PTHR43479:SF11">
    <property type="entry name" value="ACREF_ENVCD OPERON REPRESSOR-RELATED"/>
    <property type="match status" value="1"/>
</dbReference>
<accession>A0A081C868</accession>
<feature type="DNA-binding region" description="H-T-H motif" evidence="4">
    <location>
        <begin position="37"/>
        <end position="56"/>
    </location>
</feature>
<dbReference type="HOGENOM" id="CLU_069356_30_2_0"/>
<dbReference type="PROSITE" id="PS50977">
    <property type="entry name" value="HTH_TETR_2"/>
    <property type="match status" value="1"/>
</dbReference>
<dbReference type="InterPro" id="IPR001647">
    <property type="entry name" value="HTH_TetR"/>
</dbReference>
<evidence type="ECO:0000313" key="7">
    <source>
        <dbReference type="Proteomes" id="UP000030661"/>
    </source>
</evidence>
<keyword evidence="2 4" id="KW-0238">DNA-binding</keyword>
<keyword evidence="1" id="KW-0805">Transcription regulation</keyword>
<dbReference type="FunFam" id="1.10.10.60:FF:000141">
    <property type="entry name" value="TetR family transcriptional regulator"/>
    <property type="match status" value="1"/>
</dbReference>
<dbReference type="EMBL" id="DF820474">
    <property type="protein sequence ID" value="GAK60773.1"/>
    <property type="molecule type" value="Genomic_DNA"/>
</dbReference>
<organism evidence="6">
    <name type="scientific">Vecturithrix granuli</name>
    <dbReference type="NCBI Taxonomy" id="1499967"/>
    <lineage>
        <taxon>Bacteria</taxon>
        <taxon>Candidatus Moduliflexota</taxon>
        <taxon>Candidatus Vecturitrichia</taxon>
        <taxon>Candidatus Vecturitrichales</taxon>
        <taxon>Candidatus Vecturitrichaceae</taxon>
        <taxon>Candidatus Vecturithrix</taxon>
    </lineage>
</organism>
<dbReference type="Pfam" id="PF00440">
    <property type="entry name" value="TetR_N"/>
    <property type="match status" value="1"/>
</dbReference>
<dbReference type="InterPro" id="IPR036271">
    <property type="entry name" value="Tet_transcr_reg_TetR-rel_C_sf"/>
</dbReference>
<evidence type="ECO:0000313" key="6">
    <source>
        <dbReference type="EMBL" id="GAK60773.1"/>
    </source>
</evidence>
<dbReference type="AlphaFoldDB" id="A0A081C868"/>
<dbReference type="PRINTS" id="PR00455">
    <property type="entry name" value="HTHTETR"/>
</dbReference>
<name>A0A081C868_VECG1</name>
<dbReference type="Gene3D" id="1.10.357.10">
    <property type="entry name" value="Tetracycline Repressor, domain 2"/>
    <property type="match status" value="1"/>
</dbReference>
<dbReference type="Proteomes" id="UP000030661">
    <property type="component" value="Unassembled WGS sequence"/>
</dbReference>
<evidence type="ECO:0000259" key="5">
    <source>
        <dbReference type="PROSITE" id="PS50977"/>
    </source>
</evidence>
<keyword evidence="7" id="KW-1185">Reference proteome</keyword>
<sequence length="197" mass="23687">MFIHTMNSTELQVSKKHQQIVATAEELFLKHGLKRVSVEEICQKAGVSRMTFYRCFANKTVLMQHIWDRWIEDAYRKLDEVENMPIPFPEKLRLMQDYKLEMTAKMSTDFIEEVFRMDFYQTSAEAWKQRVMQFLTDAQKRGDIRPEVRPELILVLLNKLTELVNDDSVKHLYADYVELTREIWNFFYYGLINRNEE</sequence>
<proteinExistence type="predicted"/>
<dbReference type="InterPro" id="IPR009057">
    <property type="entry name" value="Homeodomain-like_sf"/>
</dbReference>
<evidence type="ECO:0000256" key="3">
    <source>
        <dbReference type="ARBA" id="ARBA00023163"/>
    </source>
</evidence>
<dbReference type="InterPro" id="IPR050624">
    <property type="entry name" value="HTH-type_Tx_Regulator"/>
</dbReference>
<evidence type="ECO:0000256" key="1">
    <source>
        <dbReference type="ARBA" id="ARBA00023015"/>
    </source>
</evidence>
<feature type="domain" description="HTH tetR-type" evidence="5">
    <location>
        <begin position="14"/>
        <end position="74"/>
    </location>
</feature>
<dbReference type="GO" id="GO:0003677">
    <property type="term" value="F:DNA binding"/>
    <property type="evidence" value="ECO:0007669"/>
    <property type="project" value="UniProtKB-UniRule"/>
</dbReference>
<dbReference type="SUPFAM" id="SSF48498">
    <property type="entry name" value="Tetracyclin repressor-like, C-terminal domain"/>
    <property type="match status" value="1"/>
</dbReference>
<reference evidence="6" key="1">
    <citation type="journal article" date="2015" name="PeerJ">
        <title>First genomic representation of candidate bacterial phylum KSB3 points to enhanced environmental sensing as a trigger of wastewater bulking.</title>
        <authorList>
            <person name="Sekiguchi Y."/>
            <person name="Ohashi A."/>
            <person name="Parks D.H."/>
            <person name="Yamauchi T."/>
            <person name="Tyson G.W."/>
            <person name="Hugenholtz P."/>
        </authorList>
    </citation>
    <scope>NUCLEOTIDE SEQUENCE [LARGE SCALE GENOMIC DNA]</scope>
</reference>
<evidence type="ECO:0000256" key="4">
    <source>
        <dbReference type="PROSITE-ProRule" id="PRU00335"/>
    </source>
</evidence>
<evidence type="ECO:0000256" key="2">
    <source>
        <dbReference type="ARBA" id="ARBA00023125"/>
    </source>
</evidence>
<dbReference type="STRING" id="1499967.U27_00671"/>
<protein>
    <submittedName>
        <fullName evidence="6">Regulatory protein TetR</fullName>
    </submittedName>
</protein>
<dbReference type="PANTHER" id="PTHR43479">
    <property type="entry name" value="ACREF/ENVCD OPERON REPRESSOR-RELATED"/>
    <property type="match status" value="1"/>
</dbReference>
<keyword evidence="3" id="KW-0804">Transcription</keyword>
<dbReference type="eggNOG" id="COG1309">
    <property type="taxonomic scope" value="Bacteria"/>
</dbReference>
<dbReference type="SUPFAM" id="SSF46689">
    <property type="entry name" value="Homeodomain-like"/>
    <property type="match status" value="1"/>
</dbReference>
<gene>
    <name evidence="6" type="ORF">U27_00671</name>
</gene>